<keyword evidence="1" id="KW-0732">Signal</keyword>
<proteinExistence type="predicted"/>
<dbReference type="Proteomes" id="UP000261540">
    <property type="component" value="Unplaced"/>
</dbReference>
<sequence>MKLHVLVLLSALLVRGRGCDEILQESIKHQLIYIDEMGPDGFREVFPKDYEISHPYNDSLLCDNDPCCVFQAAADLSHSWFQLLLKLWRQHYRHPFIRELKRNLNQISNQISGIHSTKANVVVSSPETLLNYTKAVFSKWLDQCALTEKSLCEASTSNTPLKDEEEENRVYSHQIEDKFSSDQTQPGGAVSPIPPSVFIYLASFSVLCFAQSIF</sequence>
<dbReference type="AlphaFoldDB" id="A0A3B3SNG2"/>
<dbReference type="GeneTree" id="ENSGT01030000235056"/>
<dbReference type="STRING" id="1676925.ENSPKIP00000031888"/>
<reference evidence="2" key="1">
    <citation type="submission" date="2025-08" db="UniProtKB">
        <authorList>
            <consortium name="Ensembl"/>
        </authorList>
    </citation>
    <scope>IDENTIFICATION</scope>
</reference>
<name>A0A3B3SNG2_9TELE</name>
<reference evidence="2" key="2">
    <citation type="submission" date="2025-09" db="UniProtKB">
        <authorList>
            <consortium name="Ensembl"/>
        </authorList>
    </citation>
    <scope>IDENTIFICATION</scope>
</reference>
<dbReference type="Ensembl" id="ENSPKIT00000012745.1">
    <property type="protein sequence ID" value="ENSPKIP00000031888.1"/>
    <property type="gene ID" value="ENSPKIG00000012211.1"/>
</dbReference>
<keyword evidence="3" id="KW-1185">Reference proteome</keyword>
<evidence type="ECO:0000313" key="2">
    <source>
        <dbReference type="Ensembl" id="ENSPKIP00000031888.1"/>
    </source>
</evidence>
<evidence type="ECO:0000256" key="1">
    <source>
        <dbReference type="SAM" id="SignalP"/>
    </source>
</evidence>
<protein>
    <submittedName>
        <fullName evidence="2">Zgc:174888</fullName>
    </submittedName>
</protein>
<accession>A0A3B3SNG2</accession>
<feature type="chain" id="PRO_5017442607" evidence="1">
    <location>
        <begin position="19"/>
        <end position="214"/>
    </location>
</feature>
<organism evidence="2 3">
    <name type="scientific">Paramormyrops kingsleyae</name>
    <dbReference type="NCBI Taxonomy" id="1676925"/>
    <lineage>
        <taxon>Eukaryota</taxon>
        <taxon>Metazoa</taxon>
        <taxon>Chordata</taxon>
        <taxon>Craniata</taxon>
        <taxon>Vertebrata</taxon>
        <taxon>Euteleostomi</taxon>
        <taxon>Actinopterygii</taxon>
        <taxon>Neopterygii</taxon>
        <taxon>Teleostei</taxon>
        <taxon>Osteoglossocephala</taxon>
        <taxon>Osteoglossomorpha</taxon>
        <taxon>Osteoglossiformes</taxon>
        <taxon>Mormyridae</taxon>
        <taxon>Paramormyrops</taxon>
    </lineage>
</organism>
<feature type="signal peptide" evidence="1">
    <location>
        <begin position="1"/>
        <end position="18"/>
    </location>
</feature>
<evidence type="ECO:0000313" key="3">
    <source>
        <dbReference type="Proteomes" id="UP000261540"/>
    </source>
</evidence>